<dbReference type="InterPro" id="IPR022880">
    <property type="entry name" value="DNApol_IV"/>
</dbReference>
<evidence type="ECO:0000256" key="2">
    <source>
        <dbReference type="ARBA" id="ARBA00010945"/>
    </source>
</evidence>
<comment type="catalytic activity">
    <reaction evidence="12 13">
        <text>DNA(n) + a 2'-deoxyribonucleoside 5'-triphosphate = DNA(n+1) + diphosphate</text>
        <dbReference type="Rhea" id="RHEA:22508"/>
        <dbReference type="Rhea" id="RHEA-COMP:17339"/>
        <dbReference type="Rhea" id="RHEA-COMP:17340"/>
        <dbReference type="ChEBI" id="CHEBI:33019"/>
        <dbReference type="ChEBI" id="CHEBI:61560"/>
        <dbReference type="ChEBI" id="CHEBI:173112"/>
        <dbReference type="EC" id="2.7.7.7"/>
    </reaction>
</comment>
<feature type="binding site" evidence="13">
    <location>
        <position position="10"/>
    </location>
    <ligand>
        <name>Mg(2+)</name>
        <dbReference type="ChEBI" id="CHEBI:18420"/>
    </ligand>
</feature>
<dbReference type="PANTHER" id="PTHR11076:SF35">
    <property type="entry name" value="DNA REPAIR PROTEIN HOMOLOG YOBH"/>
    <property type="match status" value="1"/>
</dbReference>
<dbReference type="InterPro" id="IPR043128">
    <property type="entry name" value="Rev_trsase/Diguanyl_cyclase"/>
</dbReference>
<keyword evidence="13" id="KW-0515">Mutator protein</keyword>
<dbReference type="InterPro" id="IPR036775">
    <property type="entry name" value="DNA_pol_Y-fam_lit_finger_sf"/>
</dbReference>
<dbReference type="RefSeq" id="WP_188697330.1">
    <property type="nucleotide sequence ID" value="NZ_BMIR01000021.1"/>
</dbReference>
<keyword evidence="8 13" id="KW-0227">DNA damage</keyword>
<keyword evidence="9 13" id="KW-0460">Magnesium</keyword>
<dbReference type="CDD" id="cd01700">
    <property type="entry name" value="PolY_Pol_V_umuC"/>
    <property type="match status" value="1"/>
</dbReference>
<evidence type="ECO:0000256" key="8">
    <source>
        <dbReference type="ARBA" id="ARBA00022763"/>
    </source>
</evidence>
<keyword evidence="16" id="KW-1185">Reference proteome</keyword>
<accession>A0A8J3DZY1</accession>
<dbReference type="SUPFAM" id="SSF100879">
    <property type="entry name" value="Lesion bypass DNA polymerase (Y-family), little finger domain"/>
    <property type="match status" value="1"/>
</dbReference>
<keyword evidence="10 13" id="KW-0238">DNA-binding</keyword>
<keyword evidence="4 13" id="KW-0808">Transferase</keyword>
<evidence type="ECO:0000256" key="12">
    <source>
        <dbReference type="ARBA" id="ARBA00049244"/>
    </source>
</evidence>
<dbReference type="GO" id="GO:0006281">
    <property type="term" value="P:DNA repair"/>
    <property type="evidence" value="ECO:0007669"/>
    <property type="project" value="UniProtKB-UniRule"/>
</dbReference>
<evidence type="ECO:0000313" key="16">
    <source>
        <dbReference type="Proteomes" id="UP000628775"/>
    </source>
</evidence>
<comment type="similarity">
    <text evidence="2 13">Belongs to the DNA polymerase type-Y family.</text>
</comment>
<evidence type="ECO:0000256" key="9">
    <source>
        <dbReference type="ARBA" id="ARBA00022842"/>
    </source>
</evidence>
<dbReference type="Gene3D" id="3.40.1170.60">
    <property type="match status" value="1"/>
</dbReference>
<dbReference type="GO" id="GO:0005829">
    <property type="term" value="C:cytosol"/>
    <property type="evidence" value="ECO:0007669"/>
    <property type="project" value="TreeGrafter"/>
</dbReference>
<evidence type="ECO:0000256" key="11">
    <source>
        <dbReference type="ARBA" id="ARBA00023204"/>
    </source>
</evidence>
<dbReference type="InterPro" id="IPR053848">
    <property type="entry name" value="IMS_HHH_1"/>
</dbReference>
<dbReference type="PANTHER" id="PTHR11076">
    <property type="entry name" value="DNA REPAIR POLYMERASE UMUC / TRANSFERASE FAMILY MEMBER"/>
    <property type="match status" value="1"/>
</dbReference>
<dbReference type="Gene3D" id="1.10.150.20">
    <property type="entry name" value="5' to 3' exonuclease, C-terminal subdomain"/>
    <property type="match status" value="1"/>
</dbReference>
<dbReference type="InterPro" id="IPR017961">
    <property type="entry name" value="DNA_pol_Y-fam_little_finger"/>
</dbReference>
<name>A0A8J3DZY1_9BACL</name>
<evidence type="ECO:0000256" key="1">
    <source>
        <dbReference type="ARBA" id="ARBA00004496"/>
    </source>
</evidence>
<keyword evidence="13" id="KW-0239">DNA-directed DNA polymerase</keyword>
<evidence type="ECO:0000259" key="14">
    <source>
        <dbReference type="PROSITE" id="PS50173"/>
    </source>
</evidence>
<keyword evidence="11 13" id="KW-0234">DNA repair</keyword>
<keyword evidence="3 13" id="KW-0963">Cytoplasm</keyword>
<dbReference type="HAMAP" id="MF_01113">
    <property type="entry name" value="DNApol_IV"/>
    <property type="match status" value="1"/>
</dbReference>
<dbReference type="GO" id="GO:0042276">
    <property type="term" value="P:error-prone translesion synthesis"/>
    <property type="evidence" value="ECO:0007669"/>
    <property type="project" value="TreeGrafter"/>
</dbReference>
<evidence type="ECO:0000256" key="5">
    <source>
        <dbReference type="ARBA" id="ARBA00022695"/>
    </source>
</evidence>
<dbReference type="InterPro" id="IPR050116">
    <property type="entry name" value="DNA_polymerase-Y"/>
</dbReference>
<evidence type="ECO:0000256" key="4">
    <source>
        <dbReference type="ARBA" id="ARBA00022679"/>
    </source>
</evidence>
<comment type="subunit">
    <text evidence="13">Monomer.</text>
</comment>
<dbReference type="InterPro" id="IPR001126">
    <property type="entry name" value="UmuC"/>
</dbReference>
<evidence type="ECO:0000256" key="10">
    <source>
        <dbReference type="ARBA" id="ARBA00023125"/>
    </source>
</evidence>
<dbReference type="GO" id="GO:0006261">
    <property type="term" value="P:DNA-templated DNA replication"/>
    <property type="evidence" value="ECO:0007669"/>
    <property type="project" value="UniProtKB-UniRule"/>
</dbReference>
<keyword evidence="6 13" id="KW-0235">DNA replication</keyword>
<dbReference type="EC" id="2.7.7.7" evidence="13"/>
<comment type="caution">
    <text evidence="15">The sequence shown here is derived from an EMBL/GenBank/DDBJ whole genome shotgun (WGS) entry which is preliminary data.</text>
</comment>
<feature type="active site" evidence="13">
    <location>
        <position position="107"/>
    </location>
</feature>
<evidence type="ECO:0000256" key="13">
    <source>
        <dbReference type="HAMAP-Rule" id="MF_01113"/>
    </source>
</evidence>
<dbReference type="GO" id="GO:0000287">
    <property type="term" value="F:magnesium ion binding"/>
    <property type="evidence" value="ECO:0007669"/>
    <property type="project" value="UniProtKB-UniRule"/>
</dbReference>
<dbReference type="GO" id="GO:0009432">
    <property type="term" value="P:SOS response"/>
    <property type="evidence" value="ECO:0007669"/>
    <property type="project" value="TreeGrafter"/>
</dbReference>
<keyword evidence="5 13" id="KW-0548">Nucleotidyltransferase</keyword>
<evidence type="ECO:0000256" key="3">
    <source>
        <dbReference type="ARBA" id="ARBA00022490"/>
    </source>
</evidence>
<sequence>MVQKVIFLIDIQTFYASVEKANRPELHHKPVIVSGDPKQRSGIILAACPIAKSYGIKTAERLWTAKQKCPQAVVVRPRMQRYIDVSLQITSIYKRFTDLVEAYSIDEQFLDVTGSTRLFGEPHIIAKQIQKTIMDEIGVPARVGIGPNKVLAKMACDNFAKKQPSGLFKLNHANLQTKLWPLPIQALFGVGSRMEKHLRGMGISQIGQLATLSLEFLKRKWGINGEILWQTANGIDYSPVTPKTHDQQKAVSHYMTLPRDYERKQDIKVILLELSQEVARRSRSKRYIGNTVSVGVRGANFDHPTGFYRQVRLLSPTNFDMDIFKAAYQLFNQYWDGLPVRSVGITLSGLHSSSCYQLDLFNDSITKENLSKAMDKIYAKFGATGILRASSLTEAGQALVRSQKIGGHFK</sequence>
<evidence type="ECO:0000313" key="15">
    <source>
        <dbReference type="EMBL" id="GGE52678.1"/>
    </source>
</evidence>
<dbReference type="AlphaFoldDB" id="A0A8J3DZY1"/>
<dbReference type="GO" id="GO:0003684">
    <property type="term" value="F:damaged DNA binding"/>
    <property type="evidence" value="ECO:0007669"/>
    <property type="project" value="InterPro"/>
</dbReference>
<comment type="function">
    <text evidence="13">Poorly processive, error-prone DNA polymerase involved in untargeted mutagenesis. Copies undamaged DNA at stalled replication forks, which arise in vivo from mismatched or misaligned primer ends. These misaligned primers can be extended by PolIV. Exhibits no 3'-5' exonuclease (proofreading) activity. May be involved in translesional synthesis, in conjunction with the beta clamp from PolIII.</text>
</comment>
<reference evidence="15" key="1">
    <citation type="journal article" date="2014" name="Int. J. Syst. Evol. Microbiol.">
        <title>Complete genome sequence of Corynebacterium casei LMG S-19264T (=DSM 44701T), isolated from a smear-ripened cheese.</title>
        <authorList>
            <consortium name="US DOE Joint Genome Institute (JGI-PGF)"/>
            <person name="Walter F."/>
            <person name="Albersmeier A."/>
            <person name="Kalinowski J."/>
            <person name="Ruckert C."/>
        </authorList>
    </citation>
    <scope>NUCLEOTIDE SEQUENCE</scope>
    <source>
        <strain evidence="15">CGMCC 1.15371</strain>
    </source>
</reference>
<dbReference type="NCBIfam" id="NF002848">
    <property type="entry name" value="PRK03103.1"/>
    <property type="match status" value="1"/>
</dbReference>
<proteinExistence type="inferred from homology"/>
<keyword evidence="7 13" id="KW-0479">Metal-binding</keyword>
<dbReference type="Gene3D" id="3.30.1490.100">
    <property type="entry name" value="DNA polymerase, Y-family, little finger domain"/>
    <property type="match status" value="1"/>
</dbReference>
<feature type="binding site" evidence="13">
    <location>
        <position position="106"/>
    </location>
    <ligand>
        <name>Mg(2+)</name>
        <dbReference type="ChEBI" id="CHEBI:18420"/>
    </ligand>
</feature>
<dbReference type="Pfam" id="PF11799">
    <property type="entry name" value="IMS_C"/>
    <property type="match status" value="1"/>
</dbReference>
<reference evidence="15" key="2">
    <citation type="submission" date="2020-09" db="EMBL/GenBank/DDBJ databases">
        <authorList>
            <person name="Sun Q."/>
            <person name="Zhou Y."/>
        </authorList>
    </citation>
    <scope>NUCLEOTIDE SEQUENCE</scope>
    <source>
        <strain evidence="15">CGMCC 1.15371</strain>
    </source>
</reference>
<dbReference type="Pfam" id="PF21999">
    <property type="entry name" value="IMS_HHH_1"/>
    <property type="match status" value="1"/>
</dbReference>
<dbReference type="Gene3D" id="3.30.70.270">
    <property type="match status" value="1"/>
</dbReference>
<protein>
    <recommendedName>
        <fullName evidence="13">DNA polymerase IV</fullName>
        <shortName evidence="13">Pol IV</shortName>
        <ecNumber evidence="13">2.7.7.7</ecNumber>
    </recommendedName>
</protein>
<dbReference type="Proteomes" id="UP000628775">
    <property type="component" value="Unassembled WGS sequence"/>
</dbReference>
<organism evidence="15 16">
    <name type="scientific">Pullulanibacillus camelliae</name>
    <dbReference type="NCBI Taxonomy" id="1707096"/>
    <lineage>
        <taxon>Bacteria</taxon>
        <taxon>Bacillati</taxon>
        <taxon>Bacillota</taxon>
        <taxon>Bacilli</taxon>
        <taxon>Bacillales</taxon>
        <taxon>Sporolactobacillaceae</taxon>
        <taxon>Pullulanibacillus</taxon>
    </lineage>
</organism>
<feature type="domain" description="UmuC" evidence="14">
    <location>
        <begin position="6"/>
        <end position="191"/>
    </location>
</feature>
<feature type="site" description="Substrate discrimination" evidence="13">
    <location>
        <position position="15"/>
    </location>
</feature>
<dbReference type="SUPFAM" id="SSF56672">
    <property type="entry name" value="DNA/RNA polymerases"/>
    <property type="match status" value="1"/>
</dbReference>
<evidence type="ECO:0000256" key="6">
    <source>
        <dbReference type="ARBA" id="ARBA00022705"/>
    </source>
</evidence>
<gene>
    <name evidence="15" type="primary">dinB2</name>
    <name evidence="13" type="synonym">dinB</name>
    <name evidence="15" type="ORF">GCM10011391_34410</name>
</gene>
<dbReference type="Pfam" id="PF00817">
    <property type="entry name" value="IMS"/>
    <property type="match status" value="1"/>
</dbReference>
<comment type="subcellular location">
    <subcellularLocation>
        <location evidence="1 13">Cytoplasm</location>
    </subcellularLocation>
</comment>
<dbReference type="PROSITE" id="PS50173">
    <property type="entry name" value="UMUC"/>
    <property type="match status" value="1"/>
</dbReference>
<dbReference type="EMBL" id="BMIR01000021">
    <property type="protein sequence ID" value="GGE52678.1"/>
    <property type="molecule type" value="Genomic_DNA"/>
</dbReference>
<evidence type="ECO:0000256" key="7">
    <source>
        <dbReference type="ARBA" id="ARBA00022723"/>
    </source>
</evidence>
<dbReference type="InterPro" id="IPR043502">
    <property type="entry name" value="DNA/RNA_pol_sf"/>
</dbReference>
<comment type="cofactor">
    <cofactor evidence="13">
        <name>Mg(2+)</name>
        <dbReference type="ChEBI" id="CHEBI:18420"/>
    </cofactor>
    <text evidence="13">Binds 2 magnesium ions per subunit.</text>
</comment>
<dbReference type="GO" id="GO:0003887">
    <property type="term" value="F:DNA-directed DNA polymerase activity"/>
    <property type="evidence" value="ECO:0007669"/>
    <property type="project" value="UniProtKB-UniRule"/>
</dbReference>